<dbReference type="InterPro" id="IPR009081">
    <property type="entry name" value="PP-bd_ACP"/>
</dbReference>
<feature type="domain" description="Carrier" evidence="8">
    <location>
        <begin position="3725"/>
        <end position="3802"/>
    </location>
</feature>
<evidence type="ECO:0000256" key="1">
    <source>
        <dbReference type="ARBA" id="ARBA00004924"/>
    </source>
</evidence>
<comment type="pathway">
    <text evidence="1">Siderophore biosynthesis.</text>
</comment>
<dbReference type="Pfam" id="PF00550">
    <property type="entry name" value="PP-binding"/>
    <property type="match status" value="6"/>
</dbReference>
<dbReference type="PROSITE" id="PS50075">
    <property type="entry name" value="CARRIER"/>
    <property type="match status" value="5"/>
</dbReference>
<keyword evidence="3" id="KW-0596">Phosphopantetheine</keyword>
<dbReference type="Gene3D" id="3.40.50.12780">
    <property type="entry name" value="N-terminal domain of ligase-like"/>
    <property type="match status" value="4"/>
</dbReference>
<dbReference type="InterPro" id="IPR045851">
    <property type="entry name" value="AMP-bd_C_sf"/>
</dbReference>
<dbReference type="InterPro" id="IPR000873">
    <property type="entry name" value="AMP-dep_synth/lig_dom"/>
</dbReference>
<reference evidence="9" key="1">
    <citation type="journal article" date="2020" name="Stud. Mycol.">
        <title>101 Dothideomycetes genomes: a test case for predicting lifestyles and emergence of pathogens.</title>
        <authorList>
            <person name="Haridas S."/>
            <person name="Albert R."/>
            <person name="Binder M."/>
            <person name="Bloem J."/>
            <person name="Labutti K."/>
            <person name="Salamov A."/>
            <person name="Andreopoulos B."/>
            <person name="Baker S."/>
            <person name="Barry K."/>
            <person name="Bills G."/>
            <person name="Bluhm B."/>
            <person name="Cannon C."/>
            <person name="Castanera R."/>
            <person name="Culley D."/>
            <person name="Daum C."/>
            <person name="Ezra D."/>
            <person name="Gonzalez J."/>
            <person name="Henrissat B."/>
            <person name="Kuo A."/>
            <person name="Liang C."/>
            <person name="Lipzen A."/>
            <person name="Lutzoni F."/>
            <person name="Magnuson J."/>
            <person name="Mondo S."/>
            <person name="Nolan M."/>
            <person name="Ohm R."/>
            <person name="Pangilinan J."/>
            <person name="Park H.-J."/>
            <person name="Ramirez L."/>
            <person name="Alfaro M."/>
            <person name="Sun H."/>
            <person name="Tritt A."/>
            <person name="Yoshinaga Y."/>
            <person name="Zwiers L.-H."/>
            <person name="Turgeon B."/>
            <person name="Goodwin S."/>
            <person name="Spatafora J."/>
            <person name="Crous P."/>
            <person name="Grigoriev I."/>
        </authorList>
    </citation>
    <scope>NUCLEOTIDE SEQUENCE</scope>
    <source>
        <strain evidence="9">CBS 627.86</strain>
    </source>
</reference>
<feature type="domain" description="Carrier" evidence="8">
    <location>
        <begin position="2650"/>
        <end position="2726"/>
    </location>
</feature>
<dbReference type="CDD" id="cd19542">
    <property type="entry name" value="CT_NRPS-like"/>
    <property type="match status" value="3"/>
</dbReference>
<dbReference type="FunFam" id="3.30.559.30:FF:000030">
    <property type="entry name" value="Hydroxamate-type ferrichrome siderophore peptide synthetase"/>
    <property type="match status" value="1"/>
</dbReference>
<dbReference type="InterPro" id="IPR010071">
    <property type="entry name" value="AA_adenyl_dom"/>
</dbReference>
<comment type="similarity">
    <text evidence="7">Belongs to the NRP synthetase family.</text>
</comment>
<evidence type="ECO:0000259" key="8">
    <source>
        <dbReference type="PROSITE" id="PS50075"/>
    </source>
</evidence>
<dbReference type="CDD" id="cd05918">
    <property type="entry name" value="A_NRPS_SidN3_like"/>
    <property type="match status" value="3"/>
</dbReference>
<dbReference type="PANTHER" id="PTHR45527">
    <property type="entry name" value="NONRIBOSOMAL PEPTIDE SYNTHETASE"/>
    <property type="match status" value="1"/>
</dbReference>
<dbReference type="PROSITE" id="PS00455">
    <property type="entry name" value="AMP_BINDING"/>
    <property type="match status" value="1"/>
</dbReference>
<dbReference type="EMBL" id="ML977322">
    <property type="protein sequence ID" value="KAF2115717.1"/>
    <property type="molecule type" value="Genomic_DNA"/>
</dbReference>
<dbReference type="InterPro" id="IPR020845">
    <property type="entry name" value="AMP-binding_CS"/>
</dbReference>
<evidence type="ECO:0000256" key="3">
    <source>
        <dbReference type="ARBA" id="ARBA00022450"/>
    </source>
</evidence>
<sequence>MVQERIEKGISILNQNPQTLTGPRLLHELVARHSESTPNAIDFLEHGSKRRKISYQSLHDVSDELARRIHHTLAGLKDASAVVPIFLPQSSELYTTLLAVLKAGKAFCPLSLETPEERLKFILKDLSANILVTSRSYAHQLPVIEGLSVVFVGEDSTQRYGGQPVDGTSMDTENLAYVLYTSGSTGLPKAVKVSHRAVTQSLLAHERHIPSFSRFLQFAAPTFDVSIFEIFFTWFRRKTLVGCTRERMVDNLPSTIEELKVDAVELTPTVAGSLLGGRKSVPGLRLLLTIGEMLTRHVIDEFGGDNPKTSILWGMYGPTEAAIHCTLQPRFHSGYPVGNIGIPLDTVLASIFAPLSRESNTIAAIPLPIGDVGELVIGGPQVADGYLNRTELTTNAFFEHPHYGYLYRTGDKARILPNGTIECLGRLVSGQVKIRGQRVELGEVEETIAKLDDCRSVITTIIEENLVAFCAANPRCVMKEDVFAICQRWLPRHMIPADVVIIPQMPHLASGKIDRKALAAKYIEARSATLQAQPSLMDNKSKQIFGIIGSILDRDIWPGSALRSAGLDSLRAIRLASQLRDEGYTLGAVDVLAAVTVNDLIAACVAESENVAFETLNHTDVCEVADIQCPELERHRGSIFDVISCTPIQDGMLSETMINSDAYCNWIELELQAPRAFSDICAVLQTLAMENEILRSGFITRTGAHSSSFLQVVWKSLSPGQFVEVTSFSRSYTLGSTDSLLRPFHIQINSTLPKPRLLIQLHHALYDGWSVDLLIENLEETLSGKSLGHRPQYRDVVSYLSRTSNADSLAYWTDRLTDYSRTQLPNFNGKIVKGDRCKSVRSSSLVDIHSLSVQAKELECHPQVFFQAAAAYLIGSYLGSTDIVIGTVTSGRTIPVAGIERIMGPCLSSLPLRVDFTQYSTIEELLNGVQSSNRSMLRHCTVPLRDIVRGCGLEPGTHLFDVLLVWQESLPSQQAKKTGVTIVDSADNLDYKLTLEFEPCEHSVNYKVTYDATIIPKQQVTYLCNQIDDLVRFFVQHPRAKLQEAKRCFSPRHLSVANPVPITKHFRNGPAHAVERWAAQAPDKEALVLGHLDDNIMSVAETLTYDSLNKRANKLARALLKHNIREDEIICVILDKSINLYVSILAVLKLGSGYLPIVPDTPPDRTRTILQQAKIRLCITDRRASEPIRRQTQITFVDIDNTNLSSFPDDNLHIPYRGSHLAYAVFTSGSTGTPKGVLVTQDNLMSNLALLYDLYPTDSDSKLLQACSQAFDVSVFEIFFAWYAGMALCSATKDDLFNDLEGSINRLGVTHLSLTPTVASLVNPSHVPKVKFLITAGEAVNEHVRRQWAGKGLYQGYGPSETTNICTVRAPVTTDDLINNIGSPFSNTSALVLDPDSKDILPRGAVGELCFGGAQVFRGYLNRPDLNKEKIIDHPEYGRIYRSGDMGLVLPDDSILFTGRSDDQVKIRGQRVELGEITSTILDCDSVADCLTLHFAQDAPQRLVSFWVPKGLPVSLFEPLQAQNFSTIISTIFEVLSQKLPSYMIPTHAIPISRIPFTAQTKTDKRLLQNTFGGLTTEYLEAVSSKDDGIKDASQLTEQERKIAEAVARVVRVPLSEVRRTSSFYNLGLDSVSAIRLATSLRQDGFIDTPVSAILKNPTVARLSLYYSSHSDSRSLQDGSNVETQHSLQQESTSHIRSMFQDRGFQVQKILPCTPLQDAMLSGTPSTTESSYCNTMIFSVIGHLVRLHDCWDEMFKRHEILRTAFVPTDDPNFAFAQVVVGYEKPEWDELASDDDLEVYAQKRVPELLERYQPPVRLATIGPGETTKLVFCCHHAMYDGTAISVLLREVQEVYWGHELLPPITYETYLRHILTQNLDAADHFWRSSLAKFEPTFFPSLTSKTMKDPGPSSTLTYTLKTSLSKALDASHKMSTSLLPIIQATWAKLLYFYLGEEDVCFGNVVSGRAVSEQGIERLVAPCFNTVPVRVDFDYGGSNADLVQYLHRFSIDCLPFHSTSLRRIQSKARPEGGRLFDTLVILQQPSQPLDNEIWMLEKDIGQMDLPLVCEVSQDAQKDHLSLTLHYATSILSAEDAIIVAKTFDAALSSCIQFPRSSARDTIAFPSQLLAESNLDHAILEPRYGEYLHSAFQHNATVHPEVVALDFQRSNGERIAWTFRDLNETANKIAHALIGLQVGVEDIIPIHISKSPHFYASILGVLKAGAAFTPLHPDLPVARKQFMLSELHPKVVLCSAVASLDWSDALSVLDVSALCNYPKHNPSIMHLRSSNLAYCLYTSGSTGLPKAVAVEHRSPIQTIESSRSLIPWDHNSRLLQYAAVTFDMCYYDCFLVWTFGFTLCAAEQDVMLDNLASSIRSLDVDLLDLTPSVAASISRSEVPNVKWLYCIGEAMTPEIVGKWEGACVNSYGPTEAAFCTTMFPVGSSTKSSIIGTPFSSSSFAVFSKNGNRTLPIFGLGELYIGGAQLARGYLSQNDLTEEKFVQRNGKRYYRTGDNVRMLGDGNFEFIGRADDQVKIRGLRVELGEINYVLQNCDKRIASVTTQIMRKSSESKDQLIAFLAIRKDADRENLLELKGKAKKIAVDTLPPYMVPQFYFTVPKIPQSISGKIDKKALLETFRNAGDDAPSSGRSLETALAHNWTESEAQIRDILAKLSQTSINDILPTTSIYQLGLDSISAVQVAAMLRKKGFDTSAVDVLKHPSCLELATCIDTQGKSISNDILSFDFDSFDKKVRGEMLQDYNIAPKNIESIRPCTPVQRGMLSQFIAADGAVYFNYLCLRLQPDIDVQKLKEAWTIVTKRHIMLRTGFVSVNDPLFAFAMVNYTPEASSLPWEEQKNGLTRHVEDWVRGIRNDALRQLHRPPWGLRLTRESGERFLDLAIFHALFDAHSLQTFFDDVALAYNGTSFGDLTPSEPMLATIISSSSDESKSRTAFWKELGGGAVPTKFPNLTPLRLEPAPSSILTKSCTRSLADLEDGCKVAGITLQAAGIAAWASILAAYTGENPVTCGVVLSGRNIEVAEGVALPCIVTLPVVCRVRGNRQENAIEVMKTTAGIQEHQFTPLSKAQRWMGYPDEPLFDTIFAFQKLRNTDRGPTLWTVADERATIDYPISIELEPKGDWLDLRLTYLPHIVPKQQASLVLDQLDRLLEDVVFGNAGPGTVNPALYSITPPKERTIPSKARLLHEMVEQSASKHPDTVALEFAHSMHDGRYESTTWTYAELDTEGNRVANLIVSLGVQTGSLVAVCFDKCPEASFAMLGILKAGCAFVALDQGAPRARKEFILKDSGAKLLLSMRRYSSDLAGIPNVQVLNLDEGDTKDMPTTKPMLSRAISPQDCSYCLYTSGTTGTPKGCELTHENAVQALMSFCRLFAGHWNETSRWLQFASFHFDVSVLEQYWSWLVGICVVSAPRDLIFEDLAASIQTLGITHIDLTPSLARIVHPDDVTSLCKGVFITGGESLKQEILDVWGPKGVIYNGYGPTEATIGCTMYPRVPLDGKPSNIGPQFDNVGSFVLQPGTDEPVLRGGVGELCVSGKLVGKGYLNRPDLTSERFPFLRRFGERVYRTGDLVRILHDGSFEFLGRADDQVKLRGQRLEIGEINSVIKQSGRDIADLATLVLKHSKQQKDQLVSFIVLGSKHRGSPEAILKESHGVRRARQACHDKLPGYMVPTHFVTLTAMPLNVNNKADARRLKELYNELSVSDLQLLSGFEHEENVQWSFDEEQIRETLSNTLHISKDEINRTSSFFELGLDSISAIGFTRALRLAGISKVTASAVMKNSSIGRLSKHLSTLKNESDDRGSVIEAQQAITAIQHRHRRAVAEALCQDVREVEFLLPCTPLQQGMIARFLDSDDGLYFNTFHFQLGDQIDMERLQDAWYHAYRAISTLRTAFADTVDGYMQAIRRKGLFPWELSTVSKDDSVDAHLNDLRRQWWQKNRTIIKRPFELILVSSPSSKILAVHVFHALYDGISIELLFNFVWDNYRGRKDANAGPSFHSVLAYGPLQPRHDAQEFWRKVLADNHFKALQENTEIVDESSVTVTRRLQLPGYENIRRGLNVTPQAIAQACWVSALHRHIKGAVIIGMVVSGRSIDFKDAEQVIGPMFNTLPYYYRPKPRESWPSIIKRAHEFNIAAQSYQHTSLRDIMKWCKRGPHQPLFDTLFVYQVGSENRDWAENDAWTLLEGGSQADYPLAIEVEQMGTETFRLTLVAQGRIMDQESSEQLLNNFEKSLKDALNNHEAIVESPYTVEEDMNEDSNGSVNVFASVDLDDSAGFEWSKNALMLREEIAGLADTDLQSIDGRTSIFELGLDSIDAIKLSSKLKSRGLTLSVSNIMRNLTIARMVPKISSSAPSWAQGPSSMIFNSHRRRLRNWLDRRGLLTDDIEEVFPLTPLQEGMVAEMRASRYERYYNHDVLKLAPDSDTQRLQAAWKKVVESSPILRTSFIQIDDTSVDFAFAQVVHCSTPGFWKEIAFSGEPNFSTLMGDIRREVLQQQQLTPTFYVHLIKSGSDRYLILSIPHALYDGWSLGLVHNDVHQAYVNEFAPRPSYDLVLRDILSATGADAVAFWRDHLTDATPTIFERRPSVSHPTVYRKESVSSVMLSEITSFAKENNVTLQALGQLAYALTLASYVNSLDVTFGSVLSGRDDDKLAEVLFPTMNTVAIRMVLHGTRREMLQYVQENFSQIKQWQHFPLRRAQSLAGVQDVLFESLFIYQKKVVEARSDGGKLYESIEGHSDVEFPVCVEIEVMEDQLLWRCAVKEEVFDETGVEGLMNRLDQALRNIIQDPEAPTIRFNSDGTTSICRLPAFRDRKDDTSADSNSDDRPTATSTLQTAKTIREVLAFVSKTPEEEITGNLTIFHIGLDSISAIKVSSLLRKRNIVLSVGEMLKAGTVEKMARLVDERASTPAEEVNNTQTVLSEVLKDIDLLVLFQRNGVDEADVERALSATAGQAYMLSMWLNSQGSSFYPEFHYQLSGSMSFDTLEESWKALVSANPILKTICMATYDKNIPYIQVVLRETQSRILKADGNDKHGNTARTQSQPMVCLYASKTDRGWDLKLKIHHALYDGVSLPILMQQLQGLCNGSNAPTNRDAFSMFLASTLTAPITRERRSFWTKYLDGLNQQMLPQPKTTSRFRVEIFRPQLLAVKALESLSRKQGLTRQSIFLAVYAKLYAAFTSTFKDDDVVMGIYLANRSHPISNIENAAIPTVNLVPLRVSKPLDQDLLDVAAQVQDDILEISTPTNSSVRLYEIDQWTGIKIDTFVNFLRLPDTGKQPAADKQGIKITSVGEWNEEVSRVTQMETESFAPPEGLVHDEVNASYLHAVDVEATIRNGALDVGIFAPEEMLGLEAAEKMVADISHELEGLMEDDRDEGV</sequence>
<dbReference type="SUPFAM" id="SSF56801">
    <property type="entry name" value="Acetyl-CoA synthetase-like"/>
    <property type="match status" value="4"/>
</dbReference>
<feature type="domain" description="Carrier" evidence="8">
    <location>
        <begin position="1594"/>
        <end position="1671"/>
    </location>
</feature>
<keyword evidence="10" id="KW-1185">Reference proteome</keyword>
<dbReference type="FunFam" id="3.30.300.30:FF:000033">
    <property type="entry name" value="Nonribosomal siderophore peptide synthase SidC"/>
    <property type="match status" value="1"/>
</dbReference>
<evidence type="ECO:0000256" key="2">
    <source>
        <dbReference type="ARBA" id="ARBA00006432"/>
    </source>
</evidence>
<dbReference type="Gene3D" id="3.30.300.30">
    <property type="match status" value="4"/>
</dbReference>
<comment type="similarity">
    <text evidence="2">Belongs to the ATP-dependent AMP-binding enzyme family.</text>
</comment>
<keyword evidence="4" id="KW-0597">Phosphoprotein</keyword>
<evidence type="ECO:0000313" key="10">
    <source>
        <dbReference type="Proteomes" id="UP000799770"/>
    </source>
</evidence>
<dbReference type="FunFam" id="3.40.50.12780:FF:000024">
    <property type="entry name" value="Nonribosomal siderophore peptide synthase SidC"/>
    <property type="match status" value="2"/>
</dbReference>
<protein>
    <recommendedName>
        <fullName evidence="8">Carrier domain-containing protein</fullName>
    </recommendedName>
</protein>
<evidence type="ECO:0000256" key="5">
    <source>
        <dbReference type="ARBA" id="ARBA00022598"/>
    </source>
</evidence>
<dbReference type="GO" id="GO:0031169">
    <property type="term" value="P:ferrichrome biosynthetic process"/>
    <property type="evidence" value="ECO:0007669"/>
    <property type="project" value="UniProtKB-ARBA"/>
</dbReference>
<dbReference type="InterPro" id="IPR042099">
    <property type="entry name" value="ANL_N_sf"/>
</dbReference>
<gene>
    <name evidence="9" type="ORF">BDV96DRAFT_492707</name>
</gene>
<dbReference type="SMART" id="SM01294">
    <property type="entry name" value="PKS_PP_betabranch"/>
    <property type="match status" value="1"/>
</dbReference>
<dbReference type="InterPro" id="IPR006162">
    <property type="entry name" value="Ppantetheine_attach_site"/>
</dbReference>
<dbReference type="OrthoDB" id="416786at2759"/>
<dbReference type="InterPro" id="IPR023213">
    <property type="entry name" value="CAT-like_dom_sf"/>
</dbReference>
<keyword evidence="6" id="KW-0677">Repeat</keyword>
<dbReference type="GO" id="GO:0031177">
    <property type="term" value="F:phosphopantetheine binding"/>
    <property type="evidence" value="ECO:0007669"/>
    <property type="project" value="InterPro"/>
</dbReference>
<evidence type="ECO:0000256" key="4">
    <source>
        <dbReference type="ARBA" id="ARBA00022553"/>
    </source>
</evidence>
<dbReference type="GO" id="GO:0010106">
    <property type="term" value="P:cellular response to iron ion starvation"/>
    <property type="evidence" value="ECO:0007669"/>
    <property type="project" value="UniProtKB-ARBA"/>
</dbReference>
<keyword evidence="5" id="KW-0436">Ligase</keyword>
<accession>A0A6A5ZAH5</accession>
<dbReference type="Gene3D" id="1.10.1200.10">
    <property type="entry name" value="ACP-like"/>
    <property type="match status" value="5"/>
</dbReference>
<dbReference type="Pfam" id="PF00668">
    <property type="entry name" value="Condensation"/>
    <property type="match status" value="6"/>
</dbReference>
<feature type="domain" description="Carrier" evidence="8">
    <location>
        <begin position="4281"/>
        <end position="4357"/>
    </location>
</feature>
<dbReference type="InterPro" id="IPR001242">
    <property type="entry name" value="Condensation_dom"/>
</dbReference>
<proteinExistence type="inferred from homology"/>
<evidence type="ECO:0000313" key="9">
    <source>
        <dbReference type="EMBL" id="KAF2115717.1"/>
    </source>
</evidence>
<dbReference type="GO" id="GO:0043041">
    <property type="term" value="P:amino acid activation for nonribosomal peptide biosynthetic process"/>
    <property type="evidence" value="ECO:0007669"/>
    <property type="project" value="TreeGrafter"/>
</dbReference>
<organism evidence="9 10">
    <name type="scientific">Lophiotrema nucula</name>
    <dbReference type="NCBI Taxonomy" id="690887"/>
    <lineage>
        <taxon>Eukaryota</taxon>
        <taxon>Fungi</taxon>
        <taxon>Dikarya</taxon>
        <taxon>Ascomycota</taxon>
        <taxon>Pezizomycotina</taxon>
        <taxon>Dothideomycetes</taxon>
        <taxon>Pleosporomycetidae</taxon>
        <taxon>Pleosporales</taxon>
        <taxon>Lophiotremataceae</taxon>
        <taxon>Lophiotrema</taxon>
    </lineage>
</organism>
<dbReference type="Pfam" id="PF00501">
    <property type="entry name" value="AMP-binding"/>
    <property type="match status" value="4"/>
</dbReference>
<name>A0A6A5ZAH5_9PLEO</name>
<evidence type="ECO:0000256" key="6">
    <source>
        <dbReference type="ARBA" id="ARBA00022737"/>
    </source>
</evidence>
<dbReference type="PANTHER" id="PTHR45527:SF1">
    <property type="entry name" value="FATTY ACID SYNTHASE"/>
    <property type="match status" value="1"/>
</dbReference>
<dbReference type="GO" id="GO:0005737">
    <property type="term" value="C:cytoplasm"/>
    <property type="evidence" value="ECO:0007669"/>
    <property type="project" value="TreeGrafter"/>
</dbReference>
<dbReference type="SMART" id="SM00823">
    <property type="entry name" value="PKS_PP"/>
    <property type="match status" value="5"/>
</dbReference>
<dbReference type="Gene3D" id="3.30.559.30">
    <property type="entry name" value="Nonribosomal peptide synthetase, condensation domain"/>
    <property type="match status" value="6"/>
</dbReference>
<dbReference type="NCBIfam" id="TIGR01733">
    <property type="entry name" value="AA-adenyl-dom"/>
    <property type="match status" value="3"/>
</dbReference>
<evidence type="ECO:0000256" key="7">
    <source>
        <dbReference type="ARBA" id="ARBA00029454"/>
    </source>
</evidence>
<dbReference type="Proteomes" id="UP000799770">
    <property type="component" value="Unassembled WGS sequence"/>
</dbReference>
<dbReference type="InterPro" id="IPR036736">
    <property type="entry name" value="ACP-like_sf"/>
</dbReference>
<feature type="domain" description="Carrier" evidence="8">
    <location>
        <begin position="4833"/>
        <end position="4909"/>
    </location>
</feature>
<dbReference type="InterPro" id="IPR020806">
    <property type="entry name" value="PKS_PP-bd"/>
</dbReference>
<dbReference type="SUPFAM" id="SSF47336">
    <property type="entry name" value="ACP-like"/>
    <property type="match status" value="6"/>
</dbReference>
<dbReference type="SUPFAM" id="SSF52777">
    <property type="entry name" value="CoA-dependent acyltransferases"/>
    <property type="match status" value="12"/>
</dbReference>
<dbReference type="FunFam" id="3.30.300.30:FF:000015">
    <property type="entry name" value="Nonribosomal peptide synthase SidD"/>
    <property type="match status" value="2"/>
</dbReference>
<dbReference type="GO" id="GO:0016874">
    <property type="term" value="F:ligase activity"/>
    <property type="evidence" value="ECO:0007669"/>
    <property type="project" value="UniProtKB-KW"/>
</dbReference>
<dbReference type="Gene3D" id="3.30.559.10">
    <property type="entry name" value="Chloramphenicol acetyltransferase-like domain"/>
    <property type="match status" value="6"/>
</dbReference>
<dbReference type="PROSITE" id="PS00012">
    <property type="entry name" value="PHOSPHOPANTETHEINE"/>
    <property type="match status" value="4"/>
</dbReference>
<dbReference type="NCBIfam" id="NF003417">
    <property type="entry name" value="PRK04813.1"/>
    <property type="match status" value="4"/>
</dbReference>